<feature type="compositionally biased region" description="Polar residues" evidence="1">
    <location>
        <begin position="134"/>
        <end position="143"/>
    </location>
</feature>
<accession>A0A9W8H380</accession>
<feature type="region of interest" description="Disordered" evidence="1">
    <location>
        <begin position="103"/>
        <end position="173"/>
    </location>
</feature>
<dbReference type="Pfam" id="PF00339">
    <property type="entry name" value="Arrestin_N"/>
    <property type="match status" value="1"/>
</dbReference>
<dbReference type="Gene3D" id="2.60.40.640">
    <property type="match status" value="1"/>
</dbReference>
<dbReference type="InterPro" id="IPR014752">
    <property type="entry name" value="Arrestin-like_C"/>
</dbReference>
<organism evidence="3 4">
    <name type="scientific">Coemansia interrupta</name>
    <dbReference type="NCBI Taxonomy" id="1126814"/>
    <lineage>
        <taxon>Eukaryota</taxon>
        <taxon>Fungi</taxon>
        <taxon>Fungi incertae sedis</taxon>
        <taxon>Zoopagomycota</taxon>
        <taxon>Kickxellomycotina</taxon>
        <taxon>Kickxellomycetes</taxon>
        <taxon>Kickxellales</taxon>
        <taxon>Kickxellaceae</taxon>
        <taxon>Coemansia</taxon>
    </lineage>
</organism>
<evidence type="ECO:0000313" key="3">
    <source>
        <dbReference type="EMBL" id="KAJ2777286.1"/>
    </source>
</evidence>
<proteinExistence type="predicted"/>
<dbReference type="InterPro" id="IPR011021">
    <property type="entry name" value="Arrestin-like_N"/>
</dbReference>
<reference evidence="3" key="1">
    <citation type="submission" date="2022-07" db="EMBL/GenBank/DDBJ databases">
        <title>Phylogenomic reconstructions and comparative analyses of Kickxellomycotina fungi.</title>
        <authorList>
            <person name="Reynolds N.K."/>
            <person name="Stajich J.E."/>
            <person name="Barry K."/>
            <person name="Grigoriev I.V."/>
            <person name="Crous P."/>
            <person name="Smith M.E."/>
        </authorList>
    </citation>
    <scope>NUCLEOTIDE SEQUENCE</scope>
    <source>
        <strain evidence="3">BCRC 34489</strain>
    </source>
</reference>
<evidence type="ECO:0000259" key="2">
    <source>
        <dbReference type="Pfam" id="PF00339"/>
    </source>
</evidence>
<dbReference type="OrthoDB" id="2238745at2759"/>
<dbReference type="Proteomes" id="UP001140172">
    <property type="component" value="Unassembled WGS sequence"/>
</dbReference>
<comment type="caution">
    <text evidence="3">The sequence shown here is derived from an EMBL/GenBank/DDBJ whole genome shotgun (WGS) entry which is preliminary data.</text>
</comment>
<evidence type="ECO:0000313" key="4">
    <source>
        <dbReference type="Proteomes" id="UP001140172"/>
    </source>
</evidence>
<evidence type="ECO:0000256" key="1">
    <source>
        <dbReference type="SAM" id="MobiDB-lite"/>
    </source>
</evidence>
<protein>
    <recommendedName>
        <fullName evidence="2">Arrestin-like N-terminal domain-containing protein</fullName>
    </recommendedName>
</protein>
<feature type="domain" description="Arrestin-like N-terminal" evidence="2">
    <location>
        <begin position="182"/>
        <end position="224"/>
    </location>
</feature>
<dbReference type="AlphaFoldDB" id="A0A9W8H380"/>
<dbReference type="EMBL" id="JANBUM010000428">
    <property type="protein sequence ID" value="KAJ2777286.1"/>
    <property type="molecule type" value="Genomic_DNA"/>
</dbReference>
<feature type="region of interest" description="Disordered" evidence="1">
    <location>
        <begin position="371"/>
        <end position="391"/>
    </location>
</feature>
<name>A0A9W8H380_9FUNG</name>
<keyword evidence="4" id="KW-1185">Reference proteome</keyword>
<sequence length="522" mass="56111">MVKSLQVTLSGIYSAYWINGTGASRQEYYQNKRFHQDTCFLTRRNLQSDGGAGSRQMHITARRTVDGIDAGFAARSRSSSTSSECASVDGGRQQVGCDARHVAFGLDDGPADRRGSGSSGERSFDDEPAYCASNPVTPTSLSPPSMHAHAAGSSQQRPAPRPHGEYRSRSHSVGGHVADDLSAGFELAAGTHLFDFCLPLPPKMPSTIVSEVGGIDYNLSAQLKTRGALGRLAGTYLRASCPVHVVNLPSRFAHMLADLPLSDEAVFTKQVEMSWWIMARLSTRTASPGDVLRLGITLSWPGRVAYGDDPERLLRVVSVGMELFEVTVYRSLTTGAVIKSIEARVASSGSGGAAVQEDLVDLAPRSRSRSTASLGHLAYPPNDPAGSLQGSRQGSVVDLLELAITPPESEKSSRSASPSPQSSEERPVARSMFNERFRRTCMLRVPAQRLVGSRARAAGVHIDCRSAPLSVVHEVRMSVRVHDMVTGRLHCIPFAARLVVLPGVEAFELPAYAEAAMDTRVL</sequence>
<feature type="region of interest" description="Disordered" evidence="1">
    <location>
        <begin position="406"/>
        <end position="429"/>
    </location>
</feature>
<gene>
    <name evidence="3" type="ORF">GGI15_004556</name>
</gene>